<evidence type="ECO:0000256" key="2">
    <source>
        <dbReference type="ARBA" id="ARBA00022729"/>
    </source>
</evidence>
<dbReference type="PANTHER" id="PTHR13887:SF14">
    <property type="entry name" value="DISULFIDE BOND FORMATION PROTEIN D"/>
    <property type="match status" value="1"/>
</dbReference>
<dbReference type="Proteomes" id="UP001500418">
    <property type="component" value="Unassembled WGS sequence"/>
</dbReference>
<dbReference type="Pfam" id="PF13462">
    <property type="entry name" value="Thioredoxin_4"/>
    <property type="match status" value="1"/>
</dbReference>
<dbReference type="CDD" id="cd02972">
    <property type="entry name" value="DsbA_family"/>
    <property type="match status" value="1"/>
</dbReference>
<dbReference type="InterPro" id="IPR036249">
    <property type="entry name" value="Thioredoxin-like_sf"/>
</dbReference>
<evidence type="ECO:0000259" key="6">
    <source>
        <dbReference type="Pfam" id="PF13462"/>
    </source>
</evidence>
<dbReference type="InterPro" id="IPR012336">
    <property type="entry name" value="Thioredoxin-like_fold"/>
</dbReference>
<feature type="domain" description="Thioredoxin-like fold" evidence="6">
    <location>
        <begin position="27"/>
        <end position="173"/>
    </location>
</feature>
<organism evidence="7 8">
    <name type="scientific">Streptomyces rhizosphaericus</name>
    <dbReference type="NCBI Taxonomy" id="114699"/>
    <lineage>
        <taxon>Bacteria</taxon>
        <taxon>Bacillati</taxon>
        <taxon>Actinomycetota</taxon>
        <taxon>Actinomycetes</taxon>
        <taxon>Kitasatosporales</taxon>
        <taxon>Streptomycetaceae</taxon>
        <taxon>Streptomyces</taxon>
        <taxon>Streptomyces violaceusniger group</taxon>
    </lineage>
</organism>
<keyword evidence="3" id="KW-0560">Oxidoreductase</keyword>
<accession>A0ABN1QBL5</accession>
<proteinExistence type="inferred from homology"/>
<evidence type="ECO:0000256" key="5">
    <source>
        <dbReference type="ARBA" id="ARBA00023284"/>
    </source>
</evidence>
<comment type="caution">
    <text evidence="7">The sequence shown here is derived from an EMBL/GenBank/DDBJ whole genome shotgun (WGS) entry which is preliminary data.</text>
</comment>
<dbReference type="PANTHER" id="PTHR13887">
    <property type="entry name" value="GLUTATHIONE S-TRANSFERASE KAPPA"/>
    <property type="match status" value="1"/>
</dbReference>
<keyword evidence="5" id="KW-0676">Redox-active center</keyword>
<sequence>MQPQTPLPARVPAHAPQEGDGIAVGNGPVIIDAYIDFQCPFCRMFEKSSGPLLDAMVTEGQVTLVYHPMAFLDAMSTSRYSTRASAASGCASDGGAFMEYLYTLFDNQPPEGGPGLSDEELIALGLRVGLNDAFAACVRDGVHLDWPPYVTARAAERGVSATPTVLVEGAAVRPHPGLIRTAVAAALHHPA</sequence>
<reference evidence="7 8" key="1">
    <citation type="journal article" date="2019" name="Int. J. Syst. Evol. Microbiol.">
        <title>The Global Catalogue of Microorganisms (GCM) 10K type strain sequencing project: providing services to taxonomists for standard genome sequencing and annotation.</title>
        <authorList>
            <consortium name="The Broad Institute Genomics Platform"/>
            <consortium name="The Broad Institute Genome Sequencing Center for Infectious Disease"/>
            <person name="Wu L."/>
            <person name="Ma J."/>
        </authorList>
    </citation>
    <scope>NUCLEOTIDE SEQUENCE [LARGE SCALE GENOMIC DNA]</scope>
    <source>
        <strain evidence="7 8">JCM 11444</strain>
    </source>
</reference>
<gene>
    <name evidence="7" type="ORF">GCM10009575_054790</name>
</gene>
<name>A0ABN1QBL5_9ACTN</name>
<dbReference type="EMBL" id="BAAAID010000038">
    <property type="protein sequence ID" value="GAA0940367.1"/>
    <property type="molecule type" value="Genomic_DNA"/>
</dbReference>
<dbReference type="SUPFAM" id="SSF52833">
    <property type="entry name" value="Thioredoxin-like"/>
    <property type="match status" value="1"/>
</dbReference>
<keyword evidence="4" id="KW-1015">Disulfide bond</keyword>
<keyword evidence="8" id="KW-1185">Reference proteome</keyword>
<protein>
    <recommendedName>
        <fullName evidence="6">Thioredoxin-like fold domain-containing protein</fullName>
    </recommendedName>
</protein>
<evidence type="ECO:0000313" key="8">
    <source>
        <dbReference type="Proteomes" id="UP001500418"/>
    </source>
</evidence>
<evidence type="ECO:0000313" key="7">
    <source>
        <dbReference type="EMBL" id="GAA0940367.1"/>
    </source>
</evidence>
<dbReference type="Gene3D" id="3.40.30.10">
    <property type="entry name" value="Glutaredoxin"/>
    <property type="match status" value="1"/>
</dbReference>
<comment type="similarity">
    <text evidence="1">Belongs to the thioredoxin family. DsbA subfamily.</text>
</comment>
<evidence type="ECO:0000256" key="3">
    <source>
        <dbReference type="ARBA" id="ARBA00023002"/>
    </source>
</evidence>
<evidence type="ECO:0000256" key="1">
    <source>
        <dbReference type="ARBA" id="ARBA00005791"/>
    </source>
</evidence>
<keyword evidence="2" id="KW-0732">Signal</keyword>
<evidence type="ECO:0000256" key="4">
    <source>
        <dbReference type="ARBA" id="ARBA00023157"/>
    </source>
</evidence>